<evidence type="ECO:0000313" key="2">
    <source>
        <dbReference type="Proteomes" id="UP000018680"/>
    </source>
</evidence>
<dbReference type="EMBL" id="CP006939">
    <property type="protein sequence ID" value="AHC14833.1"/>
    <property type="molecule type" value="Genomic_DNA"/>
</dbReference>
<evidence type="ECO:0000313" key="1">
    <source>
        <dbReference type="EMBL" id="AHC14833.1"/>
    </source>
</evidence>
<name>V5WGB6_9SPIO</name>
<dbReference type="AlphaFoldDB" id="V5WGB6"/>
<sequence length="44" mass="5351">MHEETGRQFLSIRMKRNDRGKNTENRYASMQFFYSMCGHRIYCG</sequence>
<organism evidence="1 2">
    <name type="scientific">Salinispira pacifica</name>
    <dbReference type="NCBI Taxonomy" id="1307761"/>
    <lineage>
        <taxon>Bacteria</taxon>
        <taxon>Pseudomonadati</taxon>
        <taxon>Spirochaetota</taxon>
        <taxon>Spirochaetia</taxon>
        <taxon>Spirochaetales</taxon>
        <taxon>Spirochaetaceae</taxon>
        <taxon>Salinispira</taxon>
    </lineage>
</organism>
<reference evidence="1 2" key="1">
    <citation type="journal article" date="2015" name="Stand. Genomic Sci.">
        <title>Complete genome sequence and description of Salinispira pacifica gen. nov., sp. nov., a novel spirochaete isolated form a hypersaline microbial mat.</title>
        <authorList>
            <person name="Ben Hania W."/>
            <person name="Joseph M."/>
            <person name="Schumann P."/>
            <person name="Bunk B."/>
            <person name="Fiebig A."/>
            <person name="Sproer C."/>
            <person name="Klenk H.P."/>
            <person name="Fardeau M.L."/>
            <person name="Spring S."/>
        </authorList>
    </citation>
    <scope>NUCLEOTIDE SEQUENCE [LARGE SCALE GENOMIC DNA]</scope>
    <source>
        <strain evidence="1 2">L21-RPul-D2</strain>
    </source>
</reference>
<dbReference type="KEGG" id="slr:L21SP2_1436"/>
<proteinExistence type="predicted"/>
<gene>
    <name evidence="1" type="ORF">L21SP2_1436</name>
</gene>
<accession>V5WGB6</accession>
<protein>
    <submittedName>
        <fullName evidence="1">Uncharacterized protein</fullName>
    </submittedName>
</protein>
<dbReference type="HOGENOM" id="CLU_3221831_0_0_12"/>
<dbReference type="STRING" id="1307761.L21SP2_1436"/>
<keyword evidence="2" id="KW-1185">Reference proteome</keyword>
<dbReference type="Proteomes" id="UP000018680">
    <property type="component" value="Chromosome"/>
</dbReference>